<keyword evidence="1" id="KW-0472">Membrane</keyword>
<name>A0A1G5FAJ8_9BACL</name>
<dbReference type="RefSeq" id="WP_090917550.1">
    <property type="nucleotide sequence ID" value="NZ_FMVM01000004.1"/>
</dbReference>
<evidence type="ECO:0008006" key="4">
    <source>
        <dbReference type="Google" id="ProtNLM"/>
    </source>
</evidence>
<keyword evidence="1" id="KW-0812">Transmembrane</keyword>
<protein>
    <recommendedName>
        <fullName evidence="4">DUF4179 domain-containing protein</fullName>
    </recommendedName>
</protein>
<evidence type="ECO:0000313" key="3">
    <source>
        <dbReference type="Proteomes" id="UP000198538"/>
    </source>
</evidence>
<dbReference type="Gene3D" id="2.60.40.1630">
    <property type="entry name" value="bacillus anthracis domain"/>
    <property type="match status" value="1"/>
</dbReference>
<accession>A0A1G5FAJ8</accession>
<keyword evidence="1" id="KW-1133">Transmembrane helix</keyword>
<evidence type="ECO:0000313" key="2">
    <source>
        <dbReference type="EMBL" id="SCY35668.1"/>
    </source>
</evidence>
<feature type="transmembrane region" description="Helical" evidence="1">
    <location>
        <begin position="7"/>
        <end position="26"/>
    </location>
</feature>
<reference evidence="3" key="1">
    <citation type="submission" date="2016-10" db="EMBL/GenBank/DDBJ databases">
        <authorList>
            <person name="Varghese N."/>
            <person name="Submissions S."/>
        </authorList>
    </citation>
    <scope>NUCLEOTIDE SEQUENCE [LARGE SCALE GENOMIC DNA]</scope>
    <source>
        <strain evidence="3">BL9</strain>
    </source>
</reference>
<dbReference type="EMBL" id="FMVM01000004">
    <property type="protein sequence ID" value="SCY35668.1"/>
    <property type="molecule type" value="Genomic_DNA"/>
</dbReference>
<dbReference type="AlphaFoldDB" id="A0A1G5FAJ8"/>
<proteinExistence type="predicted"/>
<organism evidence="2 3">
    <name type="scientific">Paenibacillus polysaccharolyticus</name>
    <dbReference type="NCBI Taxonomy" id="582692"/>
    <lineage>
        <taxon>Bacteria</taxon>
        <taxon>Bacillati</taxon>
        <taxon>Bacillota</taxon>
        <taxon>Bacilli</taxon>
        <taxon>Bacillales</taxon>
        <taxon>Paenibacillaceae</taxon>
        <taxon>Paenibacillus</taxon>
    </lineage>
</organism>
<keyword evidence="3" id="KW-1185">Reference proteome</keyword>
<sequence length="154" mass="17139">MNKKSIVITLVLGILLFVLPAVFYFFTGSSEESALPEPNISTQTKTVNGITVTLLNATYNNSELQIGYEIKGGGQSENDLGYAFYNEGEPFAETVSGDILKLGDKHYYITTRTDQVRDLPETLNLTFEIKARPNSAEQHNITIPFELVLEKEKS</sequence>
<gene>
    <name evidence="2" type="ORF">SAMN05720606_104110</name>
</gene>
<dbReference type="Proteomes" id="UP000198538">
    <property type="component" value="Unassembled WGS sequence"/>
</dbReference>
<evidence type="ECO:0000256" key="1">
    <source>
        <dbReference type="SAM" id="Phobius"/>
    </source>
</evidence>